<dbReference type="GO" id="GO:0006351">
    <property type="term" value="P:DNA-templated transcription"/>
    <property type="evidence" value="ECO:0007669"/>
    <property type="project" value="InterPro"/>
</dbReference>
<keyword evidence="6" id="KW-0539">Nucleus</keyword>
<evidence type="ECO:0000256" key="4">
    <source>
        <dbReference type="ARBA" id="ARBA00023125"/>
    </source>
</evidence>
<feature type="region of interest" description="Disordered" evidence="7">
    <location>
        <begin position="639"/>
        <end position="675"/>
    </location>
</feature>
<dbReference type="OrthoDB" id="2579025at2759"/>
<dbReference type="InterPro" id="IPR001138">
    <property type="entry name" value="Zn2Cys6_DnaBD"/>
</dbReference>
<dbReference type="GO" id="GO:0008270">
    <property type="term" value="F:zinc ion binding"/>
    <property type="evidence" value="ECO:0007669"/>
    <property type="project" value="InterPro"/>
</dbReference>
<dbReference type="Proteomes" id="UP000664132">
    <property type="component" value="Unassembled WGS sequence"/>
</dbReference>
<dbReference type="PANTHER" id="PTHR47540">
    <property type="entry name" value="THIAMINE REPRESSIBLE GENES REGULATORY PROTEIN THI5"/>
    <property type="match status" value="1"/>
</dbReference>
<dbReference type="Gene3D" id="4.10.240.10">
    <property type="entry name" value="Zn(2)-C6 fungal-type DNA-binding domain"/>
    <property type="match status" value="1"/>
</dbReference>
<keyword evidence="5" id="KW-0804">Transcription</keyword>
<dbReference type="EMBL" id="JAFJYH010000198">
    <property type="protein sequence ID" value="KAG4416094.1"/>
    <property type="molecule type" value="Genomic_DNA"/>
</dbReference>
<dbReference type="AlphaFoldDB" id="A0A8H7TA03"/>
<evidence type="ECO:0000256" key="1">
    <source>
        <dbReference type="ARBA" id="ARBA00004123"/>
    </source>
</evidence>
<dbReference type="InterPro" id="IPR007219">
    <property type="entry name" value="XnlR_reg_dom"/>
</dbReference>
<feature type="compositionally biased region" description="Basic and acidic residues" evidence="7">
    <location>
        <begin position="94"/>
        <end position="107"/>
    </location>
</feature>
<evidence type="ECO:0000256" key="3">
    <source>
        <dbReference type="ARBA" id="ARBA00023015"/>
    </source>
</evidence>
<sequence length="725" mass="82228">MSAVTDFGFGIQRSREQSPESDPPPEPKKEPNPNRQKSRISRGCDECKAKHTKCNGKLPCEKCVKYSRVCKYEAPYTRGKKPPIVAATISHDTYDGRSRSNEMETERGTPGSNNPSRCEPVPNQFWDQPLHIFDTANRQDRRDNIDTRPQKFLRMTVEDNTPHHHQSRYQKEGQSNGASIFQRTQNNLNHRATYHQNPIFSFGDPPLPDMDTSFFALPTYRLAQSMVTQYFGFGAALHRFLHQKTVEEWMESLLSAPRSLSQGAFNHSKIAVVLMVFALAYESSSTKSDEMDEDMSFHYFQVAEAQLKKETGDIQLPTIQARLLQCIYLSSRSRIHQCWSIFTETVGLIFSKGLQRQDRCSANDDMIEVECQKRAFWFAYTMDKHLSIQLGRPSLIKDEDTDQDLPRIVEDDDLSSTGLMTVGDGVQCSMKATVFSINLAQILGEVLRKFYSIRKPSIETQLQSAKSLKSRLEKWRADVNSFFELDPATLEPLFAAQHIGLQFAYAHARILLHRPFLLQNMNCDAFRGSQGYKLRQECEENTAECVRAAMDIVKLIDGLYQREKNFAASWFAHYCGYCAVVVLYVRVIKLQSEPAYTWISYFEAGATCQSQIKVAAEKESFANRCSEVLQELRFEAQGHMQKAGNRPETRQGSVDTDGSGLPQRDQGTASHFGGKWNDMNFDQTAPGGGILNSLFNTVEGINVRNASGSVVDRIDRWGFSSLTGY</sequence>
<accession>A0A8H7TA03</accession>
<evidence type="ECO:0000256" key="6">
    <source>
        <dbReference type="ARBA" id="ARBA00023242"/>
    </source>
</evidence>
<feature type="domain" description="Zn(2)-C6 fungal-type" evidence="8">
    <location>
        <begin position="43"/>
        <end position="72"/>
    </location>
</feature>
<organism evidence="9 10">
    <name type="scientific">Cadophora malorum</name>
    <dbReference type="NCBI Taxonomy" id="108018"/>
    <lineage>
        <taxon>Eukaryota</taxon>
        <taxon>Fungi</taxon>
        <taxon>Dikarya</taxon>
        <taxon>Ascomycota</taxon>
        <taxon>Pezizomycotina</taxon>
        <taxon>Leotiomycetes</taxon>
        <taxon>Helotiales</taxon>
        <taxon>Ploettnerulaceae</taxon>
        <taxon>Cadophora</taxon>
    </lineage>
</organism>
<comment type="subcellular location">
    <subcellularLocation>
        <location evidence="1">Nucleus</location>
    </subcellularLocation>
</comment>
<dbReference type="PROSITE" id="PS50048">
    <property type="entry name" value="ZN2_CY6_FUNGAL_2"/>
    <property type="match status" value="1"/>
</dbReference>
<keyword evidence="10" id="KW-1185">Reference proteome</keyword>
<name>A0A8H7TA03_9HELO</name>
<dbReference type="SUPFAM" id="SSF57701">
    <property type="entry name" value="Zn2/Cys6 DNA-binding domain"/>
    <property type="match status" value="1"/>
</dbReference>
<evidence type="ECO:0000256" key="5">
    <source>
        <dbReference type="ARBA" id="ARBA00023163"/>
    </source>
</evidence>
<reference evidence="9" key="1">
    <citation type="submission" date="2021-02" db="EMBL/GenBank/DDBJ databases">
        <title>Genome sequence Cadophora malorum strain M34.</title>
        <authorList>
            <person name="Stefanovic E."/>
            <person name="Vu D."/>
            <person name="Scully C."/>
            <person name="Dijksterhuis J."/>
            <person name="Roader J."/>
            <person name="Houbraken J."/>
        </authorList>
    </citation>
    <scope>NUCLEOTIDE SEQUENCE</scope>
    <source>
        <strain evidence="9">M34</strain>
    </source>
</reference>
<dbReference type="InterPro" id="IPR036864">
    <property type="entry name" value="Zn2-C6_fun-type_DNA-bd_sf"/>
</dbReference>
<evidence type="ECO:0000313" key="10">
    <source>
        <dbReference type="Proteomes" id="UP000664132"/>
    </source>
</evidence>
<dbReference type="PROSITE" id="PS00463">
    <property type="entry name" value="ZN2_CY6_FUNGAL_1"/>
    <property type="match status" value="1"/>
</dbReference>
<evidence type="ECO:0000256" key="2">
    <source>
        <dbReference type="ARBA" id="ARBA00022723"/>
    </source>
</evidence>
<dbReference type="GO" id="GO:0000981">
    <property type="term" value="F:DNA-binding transcription factor activity, RNA polymerase II-specific"/>
    <property type="evidence" value="ECO:0007669"/>
    <property type="project" value="InterPro"/>
</dbReference>
<dbReference type="CDD" id="cd00067">
    <property type="entry name" value="GAL4"/>
    <property type="match status" value="1"/>
</dbReference>
<dbReference type="GO" id="GO:0043565">
    <property type="term" value="F:sequence-specific DNA binding"/>
    <property type="evidence" value="ECO:0007669"/>
    <property type="project" value="TreeGrafter"/>
</dbReference>
<gene>
    <name evidence="9" type="ORF">IFR04_010797</name>
</gene>
<evidence type="ECO:0000259" key="8">
    <source>
        <dbReference type="PROSITE" id="PS50048"/>
    </source>
</evidence>
<dbReference type="Pfam" id="PF00172">
    <property type="entry name" value="Zn_clus"/>
    <property type="match status" value="1"/>
</dbReference>
<keyword evidence="2" id="KW-0479">Metal-binding</keyword>
<evidence type="ECO:0000313" key="9">
    <source>
        <dbReference type="EMBL" id="KAG4416094.1"/>
    </source>
</evidence>
<dbReference type="CDD" id="cd12148">
    <property type="entry name" value="fungal_TF_MHR"/>
    <property type="match status" value="1"/>
</dbReference>
<protein>
    <recommendedName>
        <fullName evidence="8">Zn(2)-C6 fungal-type domain-containing protein</fullName>
    </recommendedName>
</protein>
<dbReference type="GO" id="GO:0005634">
    <property type="term" value="C:nucleus"/>
    <property type="evidence" value="ECO:0007669"/>
    <property type="project" value="UniProtKB-SubCell"/>
</dbReference>
<dbReference type="GO" id="GO:0045944">
    <property type="term" value="P:positive regulation of transcription by RNA polymerase II"/>
    <property type="evidence" value="ECO:0007669"/>
    <property type="project" value="TreeGrafter"/>
</dbReference>
<dbReference type="SMART" id="SM00066">
    <property type="entry name" value="GAL4"/>
    <property type="match status" value="1"/>
</dbReference>
<dbReference type="InterPro" id="IPR051711">
    <property type="entry name" value="Stress_Response_Reg"/>
</dbReference>
<comment type="caution">
    <text evidence="9">The sequence shown here is derived from an EMBL/GenBank/DDBJ whole genome shotgun (WGS) entry which is preliminary data.</text>
</comment>
<dbReference type="Pfam" id="PF04082">
    <property type="entry name" value="Fungal_trans"/>
    <property type="match status" value="1"/>
</dbReference>
<evidence type="ECO:0000256" key="7">
    <source>
        <dbReference type="SAM" id="MobiDB-lite"/>
    </source>
</evidence>
<feature type="region of interest" description="Disordered" evidence="7">
    <location>
        <begin position="94"/>
        <end position="118"/>
    </location>
</feature>
<dbReference type="PANTHER" id="PTHR47540:SF2">
    <property type="entry name" value="ZN(II)2CYS6 TRANSCRIPTION FACTOR (EUROFUNG)"/>
    <property type="match status" value="1"/>
</dbReference>
<proteinExistence type="predicted"/>
<dbReference type="SMART" id="SM00906">
    <property type="entry name" value="Fungal_trans"/>
    <property type="match status" value="1"/>
</dbReference>
<feature type="region of interest" description="Disordered" evidence="7">
    <location>
        <begin position="1"/>
        <end position="42"/>
    </location>
</feature>
<keyword evidence="4" id="KW-0238">DNA-binding</keyword>
<keyword evidence="3" id="KW-0805">Transcription regulation</keyword>